<evidence type="ECO:0000256" key="1">
    <source>
        <dbReference type="SAM" id="MobiDB-lite"/>
    </source>
</evidence>
<feature type="region of interest" description="Disordered" evidence="1">
    <location>
        <begin position="208"/>
        <end position="230"/>
    </location>
</feature>
<dbReference type="PANTHER" id="PTHR21398:SF1">
    <property type="entry name" value="FI03705P"/>
    <property type="match status" value="1"/>
</dbReference>
<gene>
    <name evidence="3" type="ORF">c0_g2_i1</name>
</gene>
<protein>
    <submittedName>
        <fullName evidence="3">Uncharacterized protein</fullName>
    </submittedName>
</protein>
<dbReference type="PANTHER" id="PTHR21398">
    <property type="entry name" value="AGAP007094-PA"/>
    <property type="match status" value="1"/>
</dbReference>
<keyword evidence="2" id="KW-1133">Transmembrane helix</keyword>
<reference evidence="3" key="1">
    <citation type="submission" date="2015-06" db="EMBL/GenBank/DDBJ databases">
        <authorList>
            <person name="Hoefler B.C."/>
            <person name="Straight P.D."/>
        </authorList>
    </citation>
    <scope>NUCLEOTIDE SEQUENCE</scope>
</reference>
<dbReference type="Pfam" id="PF07841">
    <property type="entry name" value="DM4_12"/>
    <property type="match status" value="1"/>
</dbReference>
<dbReference type="EMBL" id="GDHF01033673">
    <property type="protein sequence ID" value="JAI18641.1"/>
    <property type="molecule type" value="Transcribed_RNA"/>
</dbReference>
<evidence type="ECO:0000313" key="3">
    <source>
        <dbReference type="EMBL" id="JAI18641.1"/>
    </source>
</evidence>
<organism evidence="3">
    <name type="scientific">Bactrocera latifrons</name>
    <name type="common">Malaysian fruit fly</name>
    <name type="synonym">Chaetodacus latifrons</name>
    <dbReference type="NCBI Taxonomy" id="174628"/>
    <lineage>
        <taxon>Eukaryota</taxon>
        <taxon>Metazoa</taxon>
        <taxon>Ecdysozoa</taxon>
        <taxon>Arthropoda</taxon>
        <taxon>Hexapoda</taxon>
        <taxon>Insecta</taxon>
        <taxon>Pterygota</taxon>
        <taxon>Neoptera</taxon>
        <taxon>Endopterygota</taxon>
        <taxon>Diptera</taxon>
        <taxon>Brachycera</taxon>
        <taxon>Muscomorpha</taxon>
        <taxon>Tephritoidea</taxon>
        <taxon>Tephritidae</taxon>
        <taxon>Bactrocera</taxon>
        <taxon>Bactrocera</taxon>
    </lineage>
</organism>
<sequence>MILTRPARPLNPPGHNRWRSGITPFVAVVGVLVVVLMLGNAIALLIKYKNSYNNAVANVLNLDNASSSNKVSSQLAGTVEIAMVTNELATTINAKEEMNNNKNSYNIYSHEQQQLYEINAATKLAADTIPTLRQNNNNNSNLLAALAVTHRKSFDDEINIRNQRYELNDHPADEPPKMPLAAGVSLTTANESGDMALSSLMAARREESVGGEYTPLQQQEKQPGRGSHSNTELLLHRQKRYLIFPEGSSFQMVFDLIIGMVDYTSYLILGITCAVAWELPSKPPSELIEELHDKVTEGIYPPSGTKPATEATAMRRNDSTVVSDGMAISKYGVDAESIKYVDNSNVPAYYDNLLQRPIDTAGLRQPAQTHVLPPFNAFETAHRTKLFPVPATSYSGYHKEMPGTRGGIADGAYRPINYYANIQSDYKNSNGNNKYYNPTHKYGFADKIAKPSYYGVSDSYNKNPFGNTAEGDSTDKLPVNAANRWQQHQQPQYKKWQSWQDYDRNWQSYQQPQQKHAKWAQQQHQWQKQQQKWSAQSKILPKENWWSRNKQQVTDSWRIEQADSLPNRLRMTSAPIPTRPPVLTYAPPSTEPKQSEATISSNAETLEGRSFHGAQRRLLTTHPKARVYPVFGRRRRRRRSMPAELDDFEHKLERIHLREQLRTRQKLYGKIEKLYETRGMNGSACVLRALCETGQQQQSYGEGAAEPQSFITELLRAIFVLPTTGASAGVSGGTVNFEEPALHPTDLHIIDRPYREALAYRGSCSQLFAMCEHSIWE</sequence>
<dbReference type="SMART" id="SM00718">
    <property type="entry name" value="DM4_12"/>
    <property type="match status" value="1"/>
</dbReference>
<dbReference type="OrthoDB" id="6617264at2759"/>
<name>A0A0K8TWI1_BACLA</name>
<evidence type="ECO:0000256" key="2">
    <source>
        <dbReference type="SAM" id="Phobius"/>
    </source>
</evidence>
<accession>A0A0K8TWI1</accession>
<dbReference type="AlphaFoldDB" id="A0A0K8TWI1"/>
<feature type="transmembrane region" description="Helical" evidence="2">
    <location>
        <begin position="21"/>
        <end position="46"/>
    </location>
</feature>
<keyword evidence="2" id="KW-0812">Transmembrane</keyword>
<dbReference type="InterPro" id="IPR006631">
    <property type="entry name" value="DM4_12"/>
</dbReference>
<proteinExistence type="predicted"/>
<keyword evidence="2" id="KW-0472">Membrane</keyword>
<feature type="compositionally biased region" description="Polar residues" evidence="1">
    <location>
        <begin position="215"/>
        <end position="230"/>
    </location>
</feature>